<comment type="similarity">
    <text evidence="1">Belongs to the PUR DNA-binding protein family.</text>
</comment>
<name>A0A1F5KL93_9BACT</name>
<keyword evidence="2" id="KW-0238">DNA-binding</keyword>
<evidence type="ECO:0000313" key="3">
    <source>
        <dbReference type="EMBL" id="OGE41707.1"/>
    </source>
</evidence>
<dbReference type="Proteomes" id="UP000178565">
    <property type="component" value="Unassembled WGS sequence"/>
</dbReference>
<evidence type="ECO:0000256" key="2">
    <source>
        <dbReference type="ARBA" id="ARBA00023125"/>
    </source>
</evidence>
<accession>A0A1F5KL93</accession>
<dbReference type="EMBL" id="MFDM01000033">
    <property type="protein sequence ID" value="OGE41707.1"/>
    <property type="molecule type" value="Genomic_DNA"/>
</dbReference>
<gene>
    <name evidence="3" type="ORF">A3B45_04985</name>
</gene>
<evidence type="ECO:0008006" key="5">
    <source>
        <dbReference type="Google" id="ProtNLM"/>
    </source>
</evidence>
<dbReference type="GO" id="GO:0032422">
    <property type="term" value="F:purine-rich negative regulatory element binding"/>
    <property type="evidence" value="ECO:0007669"/>
    <property type="project" value="InterPro"/>
</dbReference>
<organism evidence="3 4">
    <name type="scientific">Candidatus Daviesbacteria bacterium RIFCSPLOWO2_01_FULL_39_12</name>
    <dbReference type="NCBI Taxonomy" id="1797785"/>
    <lineage>
        <taxon>Bacteria</taxon>
        <taxon>Candidatus Daviesiibacteriota</taxon>
    </lineage>
</organism>
<protein>
    <recommendedName>
        <fullName evidence="5">DNA-binding protein</fullName>
    </recommendedName>
</protein>
<sequence length="79" mass="9432">MDKQKEIRKPIQSSTLKCGKRTFFFDCYVASNSKKYLKITESRFVEEGQDRKRNSFILFPEDVLNFQQRVEEIKGYLAE</sequence>
<evidence type="ECO:0000313" key="4">
    <source>
        <dbReference type="Proteomes" id="UP000178565"/>
    </source>
</evidence>
<proteinExistence type="inferred from homology"/>
<dbReference type="InterPro" id="IPR006628">
    <property type="entry name" value="PUR-bd_fam"/>
</dbReference>
<dbReference type="Pfam" id="PF11680">
    <property type="entry name" value="DUF3276"/>
    <property type="match status" value="1"/>
</dbReference>
<evidence type="ECO:0000256" key="1">
    <source>
        <dbReference type="ARBA" id="ARBA00009251"/>
    </source>
</evidence>
<dbReference type="AlphaFoldDB" id="A0A1F5KL93"/>
<dbReference type="GO" id="GO:0000977">
    <property type="term" value="F:RNA polymerase II transcription regulatory region sequence-specific DNA binding"/>
    <property type="evidence" value="ECO:0007669"/>
    <property type="project" value="InterPro"/>
</dbReference>
<reference evidence="3 4" key="1">
    <citation type="journal article" date="2016" name="Nat. Commun.">
        <title>Thousands of microbial genomes shed light on interconnected biogeochemical processes in an aquifer system.</title>
        <authorList>
            <person name="Anantharaman K."/>
            <person name="Brown C.T."/>
            <person name="Hug L.A."/>
            <person name="Sharon I."/>
            <person name="Castelle C.J."/>
            <person name="Probst A.J."/>
            <person name="Thomas B.C."/>
            <person name="Singh A."/>
            <person name="Wilkins M.J."/>
            <person name="Karaoz U."/>
            <person name="Brodie E.L."/>
            <person name="Williams K.H."/>
            <person name="Hubbard S.S."/>
            <person name="Banfield J.F."/>
        </authorList>
    </citation>
    <scope>NUCLEOTIDE SEQUENCE [LARGE SCALE GENOMIC DNA]</scope>
</reference>
<dbReference type="Gene3D" id="3.10.450.700">
    <property type="match status" value="1"/>
</dbReference>
<comment type="caution">
    <text evidence="3">The sequence shown here is derived from an EMBL/GenBank/DDBJ whole genome shotgun (WGS) entry which is preliminary data.</text>
</comment>